<dbReference type="SUPFAM" id="SSF55961">
    <property type="entry name" value="Bet v1-like"/>
    <property type="match status" value="1"/>
</dbReference>
<dbReference type="InterPro" id="IPR036188">
    <property type="entry name" value="FAD/NAD-bd_sf"/>
</dbReference>
<reference evidence="2 4" key="2">
    <citation type="journal article" date="2017" name="Infect. Genet. Evol.">
        <title>The new phylogeny of the genus Mycobacterium: The old and the news.</title>
        <authorList>
            <person name="Tortoli E."/>
            <person name="Fedrizzi T."/>
            <person name="Meehan C.J."/>
            <person name="Trovato A."/>
            <person name="Grottola A."/>
            <person name="Giacobazzi E."/>
            <person name="Serpini G.F."/>
            <person name="Tagliazucchi S."/>
            <person name="Fabio A."/>
            <person name="Bettua C."/>
            <person name="Bertorelli R."/>
            <person name="Frascaro F."/>
            <person name="De Sanctis V."/>
            <person name="Pecorari M."/>
            <person name="Jousson O."/>
            <person name="Segata N."/>
            <person name="Cirillo D.M."/>
        </authorList>
    </citation>
    <scope>NUCLEOTIDE SEQUENCE [LARGE SCALE GENOMIC DNA]</scope>
    <source>
        <strain evidence="2 4">NCTC 12882</strain>
    </source>
</reference>
<proteinExistence type="predicted"/>
<dbReference type="Proteomes" id="UP000230971">
    <property type="component" value="Unassembled WGS sequence"/>
</dbReference>
<dbReference type="AlphaFoldDB" id="A0A1X1RQZ0"/>
<dbReference type="STRING" id="28045.AWB95_12290"/>
<reference evidence="1 3" key="1">
    <citation type="submission" date="2016-01" db="EMBL/GenBank/DDBJ databases">
        <title>The new phylogeny of the genus Mycobacterium.</title>
        <authorList>
            <person name="Tarcisio F."/>
            <person name="Conor M."/>
            <person name="Antonella G."/>
            <person name="Elisabetta G."/>
            <person name="Giulia F.S."/>
            <person name="Sara T."/>
            <person name="Anna F."/>
            <person name="Clotilde B."/>
            <person name="Roberto B."/>
            <person name="Veronica D.S."/>
            <person name="Fabio R."/>
            <person name="Monica P."/>
            <person name="Olivier J."/>
            <person name="Enrico T."/>
            <person name="Nicola S."/>
        </authorList>
    </citation>
    <scope>NUCLEOTIDE SEQUENCE [LARGE SCALE GENOMIC DNA]</scope>
    <source>
        <strain evidence="1 3">DSM 44243</strain>
    </source>
</reference>
<dbReference type="PANTHER" id="PTHR10668:SF105">
    <property type="entry name" value="DEHYDROGENASE-RELATED"/>
    <property type="match status" value="1"/>
</dbReference>
<organism evidence="1 3">
    <name type="scientific">Mycobacterium celatum</name>
    <dbReference type="NCBI Taxonomy" id="28045"/>
    <lineage>
        <taxon>Bacteria</taxon>
        <taxon>Bacillati</taxon>
        <taxon>Actinomycetota</taxon>
        <taxon>Actinomycetes</taxon>
        <taxon>Mycobacteriales</taxon>
        <taxon>Mycobacteriaceae</taxon>
        <taxon>Mycobacterium</taxon>
    </lineage>
</organism>
<gene>
    <name evidence="1" type="ORF">AWB95_12290</name>
    <name evidence="2" type="ORF">CQY23_01655</name>
</gene>
<evidence type="ECO:0000313" key="3">
    <source>
        <dbReference type="Proteomes" id="UP000193907"/>
    </source>
</evidence>
<dbReference type="CDD" id="cd07812">
    <property type="entry name" value="SRPBCC"/>
    <property type="match status" value="1"/>
</dbReference>
<dbReference type="SUPFAM" id="SSF51905">
    <property type="entry name" value="FAD/NAD(P)-binding domain"/>
    <property type="match status" value="1"/>
</dbReference>
<name>A0A1X1RQZ0_MYCCE</name>
<dbReference type="EMBL" id="PDKV01000001">
    <property type="protein sequence ID" value="PIB80959.1"/>
    <property type="molecule type" value="Genomic_DNA"/>
</dbReference>
<evidence type="ECO:0000313" key="1">
    <source>
        <dbReference type="EMBL" id="ORV12682.1"/>
    </source>
</evidence>
<keyword evidence="3" id="KW-1185">Reference proteome</keyword>
<dbReference type="PANTHER" id="PTHR10668">
    <property type="entry name" value="PHYTOENE DEHYDROGENASE"/>
    <property type="match status" value="1"/>
</dbReference>
<sequence length="553" mass="60019">MLADGWTYSQWAVGNSRTRAVDPNWPEPGAAIRHSIGVWPLVINDQASVEKCEPRRELVLRAGLGALGAARITMRLHEIPDGCRVEMIEVPAEGPVRLIPDRLTLVAIYPRNLEGSDTPGGGARSGHVTGDESVRDICSAIHPLAMASPAFRRWPLKEYGLEWIFAPVEAAHPLGDGSAVALYRDVGKTAAGMGADRSAYEQLLTPLVSNGIELFDSILDPFPPKHPMTVAKFGRVGLASTAGISKRRFHDVRAPALLAGMAAHSFMPLNLFGTAAAGLMFATSAHRTGWPMPRGGSQKIADALLGYFEHLGGQIRLGHWVRRLADVPAHRVLLLDVSPTQVASILADSVPAWYRRLYANYRYGPGLCKVDYPLYGPIPWRADECRQAATVHLGGTLQHIAAGESAVNKGRHPDKPFVPLANQSRFDPTRASSGMETVWTYCHVPYGSMVDMSDAIGSQIERFAPGFADRIVKKATTTAKEQEAHNPTMCGGVINGGLHDPLRYVLNLAVGLRPHRLPRRCTYLYSSFTPPGPGVHGMPGYLAARSALRSDLR</sequence>
<accession>A0A1X1RQZ0</accession>
<evidence type="ECO:0000313" key="2">
    <source>
        <dbReference type="EMBL" id="PIB80959.1"/>
    </source>
</evidence>
<dbReference type="Proteomes" id="UP000193907">
    <property type="component" value="Unassembled WGS sequence"/>
</dbReference>
<comment type="caution">
    <text evidence="1">The sequence shown here is derived from an EMBL/GenBank/DDBJ whole genome shotgun (WGS) entry which is preliminary data.</text>
</comment>
<protein>
    <submittedName>
        <fullName evidence="2">FAD-dependent oxidoreductase</fullName>
    </submittedName>
</protein>
<evidence type="ECO:0000313" key="4">
    <source>
        <dbReference type="Proteomes" id="UP000230971"/>
    </source>
</evidence>
<dbReference type="EMBL" id="LQOM01000028">
    <property type="protein sequence ID" value="ORV12682.1"/>
    <property type="molecule type" value="Genomic_DNA"/>
</dbReference>